<dbReference type="Proteomes" id="UP000520814">
    <property type="component" value="Unassembled WGS sequence"/>
</dbReference>
<reference evidence="2 3" key="1">
    <citation type="submission" date="2020-08" db="EMBL/GenBank/DDBJ databases">
        <title>Genomic Encyclopedia of Type Strains, Phase IV (KMG-IV): sequencing the most valuable type-strain genomes for metagenomic binning, comparative biology and taxonomic classification.</title>
        <authorList>
            <person name="Goeker M."/>
        </authorList>
    </citation>
    <scope>NUCLEOTIDE SEQUENCE [LARGE SCALE GENOMIC DNA]</scope>
    <source>
        <strain evidence="2 3">DSM 23562</strain>
    </source>
</reference>
<dbReference type="RefSeq" id="WP_184201771.1">
    <property type="nucleotide sequence ID" value="NZ_JACHGW010000004.1"/>
</dbReference>
<protein>
    <submittedName>
        <fullName evidence="2">Uncharacterized protein</fullName>
    </submittedName>
</protein>
<keyword evidence="1" id="KW-0472">Membrane</keyword>
<dbReference type="AlphaFoldDB" id="A0A7W9W8S2"/>
<keyword evidence="3" id="KW-1185">Reference proteome</keyword>
<feature type="transmembrane region" description="Helical" evidence="1">
    <location>
        <begin position="62"/>
        <end position="81"/>
    </location>
</feature>
<evidence type="ECO:0000256" key="1">
    <source>
        <dbReference type="SAM" id="Phobius"/>
    </source>
</evidence>
<keyword evidence="1" id="KW-0812">Transmembrane</keyword>
<sequence length="247" mass="27057">MSLRPQNARPATLHETLARQLNKRDLRMVESTLAHDGPQEVLTALAIIVETERRRERVRQKLGQALSVLMILGFVAWVLVTYENKDIGSLILVGVIVRVVHAYVGTVSKGATLRGQNARFVLPACIQRADRASLGPVLILAETGLLGSSTERSACRAFLEVALVRAPADELFALDERQRAALRLVTHRAIKLSKTDNRYTQLASAGLLALGTLRDSRLLDSAHEAMQQHTRGPVCAAAEEYLGQIAN</sequence>
<evidence type="ECO:0000313" key="2">
    <source>
        <dbReference type="EMBL" id="MBB6052546.1"/>
    </source>
</evidence>
<proteinExistence type="predicted"/>
<gene>
    <name evidence="2" type="ORF">HNQ39_004367</name>
</gene>
<organism evidence="2 3">
    <name type="scientific">Armatimonas rosea</name>
    <dbReference type="NCBI Taxonomy" id="685828"/>
    <lineage>
        <taxon>Bacteria</taxon>
        <taxon>Bacillati</taxon>
        <taxon>Armatimonadota</taxon>
        <taxon>Armatimonadia</taxon>
        <taxon>Armatimonadales</taxon>
        <taxon>Armatimonadaceae</taxon>
        <taxon>Armatimonas</taxon>
    </lineage>
</organism>
<dbReference type="EMBL" id="JACHGW010000004">
    <property type="protein sequence ID" value="MBB6052546.1"/>
    <property type="molecule type" value="Genomic_DNA"/>
</dbReference>
<keyword evidence="1" id="KW-1133">Transmembrane helix</keyword>
<comment type="caution">
    <text evidence="2">The sequence shown here is derived from an EMBL/GenBank/DDBJ whole genome shotgun (WGS) entry which is preliminary data.</text>
</comment>
<name>A0A7W9W8S2_ARMRO</name>
<evidence type="ECO:0000313" key="3">
    <source>
        <dbReference type="Proteomes" id="UP000520814"/>
    </source>
</evidence>
<accession>A0A7W9W8S2</accession>